<keyword evidence="1" id="KW-0732">Signal</keyword>
<proteinExistence type="predicted"/>
<dbReference type="EMBL" id="JAJNOC010000006">
    <property type="protein sequence ID" value="MCD2518284.1"/>
    <property type="molecule type" value="Genomic_DNA"/>
</dbReference>
<sequence>MAIHLLRKHLGRSSLLLSCLASIAPASATEPLHDQIVVGSLSGHIFPSECCWMPLPPSDKLAAMKRAEFPGCSAIGGPVGVFEYRDRKLWLTSLYKCSGAFDHRQVYPALASPAFADWLSGSYTLALGPCGHDPRLGRQAYAHKQKITVVNGVVTAMSQQDDDGAFCAAQDRKKESHIMREHHARYDKVIALHEAGRYAEALALIEQQLAEIEREAAPDRSRYFMPMFQLKLLLDVYPPARAAMMALRDAQAARLLAGERFTGADPAPVKDTFQRTDRYSLVVGMNNDLGDARSTYDIFRQLAARQPELAGSHAWQALEAMIAVGDFALADRYRRPPLDQLPNVNATARDLPLFPRPRQAPRLSADLSSLVKDVRIGMAVLRGLGDPAGADALRAALLDGLVSDELKEFARRELDEPGAIGREVVARQMAEEDRQRAL</sequence>
<dbReference type="Proteomes" id="UP001179361">
    <property type="component" value="Unassembled WGS sequence"/>
</dbReference>
<comment type="caution">
    <text evidence="2">The sequence shown here is derived from an EMBL/GenBank/DDBJ whole genome shotgun (WGS) entry which is preliminary data.</text>
</comment>
<organism evidence="2 3">
    <name type="scientific">Massilia phyllostachyos</name>
    <dbReference type="NCBI Taxonomy" id="2898585"/>
    <lineage>
        <taxon>Bacteria</taxon>
        <taxon>Pseudomonadati</taxon>
        <taxon>Pseudomonadota</taxon>
        <taxon>Betaproteobacteria</taxon>
        <taxon>Burkholderiales</taxon>
        <taxon>Oxalobacteraceae</taxon>
        <taxon>Telluria group</taxon>
        <taxon>Massilia</taxon>
    </lineage>
</organism>
<evidence type="ECO:0000313" key="2">
    <source>
        <dbReference type="EMBL" id="MCD2518284.1"/>
    </source>
</evidence>
<keyword evidence="3" id="KW-1185">Reference proteome</keyword>
<accession>A0ABS8Q946</accession>
<reference evidence="2" key="1">
    <citation type="submission" date="2021-11" db="EMBL/GenBank/DDBJ databases">
        <title>The complete genome of Massilia sp sp. G4R7.</title>
        <authorList>
            <person name="Liu L."/>
            <person name="Yue J."/>
            <person name="Yuan J."/>
            <person name="Yang F."/>
            <person name="Li L."/>
        </authorList>
    </citation>
    <scope>NUCLEOTIDE SEQUENCE</scope>
    <source>
        <strain evidence="2">G4R7</strain>
    </source>
</reference>
<feature type="chain" id="PRO_5045955210" evidence="1">
    <location>
        <begin position="29"/>
        <end position="438"/>
    </location>
</feature>
<protein>
    <submittedName>
        <fullName evidence="2">Uncharacterized protein</fullName>
    </submittedName>
</protein>
<evidence type="ECO:0000256" key="1">
    <source>
        <dbReference type="SAM" id="SignalP"/>
    </source>
</evidence>
<gene>
    <name evidence="2" type="ORF">LQ564_18405</name>
</gene>
<dbReference type="RefSeq" id="WP_231059569.1">
    <property type="nucleotide sequence ID" value="NZ_JAJNOC010000006.1"/>
</dbReference>
<name>A0ABS8Q946_9BURK</name>
<evidence type="ECO:0000313" key="3">
    <source>
        <dbReference type="Proteomes" id="UP001179361"/>
    </source>
</evidence>
<feature type="signal peptide" evidence="1">
    <location>
        <begin position="1"/>
        <end position="28"/>
    </location>
</feature>